<evidence type="ECO:0000256" key="3">
    <source>
        <dbReference type="ARBA" id="ARBA00022692"/>
    </source>
</evidence>
<comment type="similarity">
    <text evidence="6">Belongs to the insect chemoreceptor superfamily. Gustatory receptor (GR) family.</text>
</comment>
<accession>A0A182NN91</accession>
<feature type="transmembrane region" description="Helical" evidence="6">
    <location>
        <begin position="107"/>
        <end position="129"/>
    </location>
</feature>
<dbReference type="GO" id="GO:0005886">
    <property type="term" value="C:plasma membrane"/>
    <property type="evidence" value="ECO:0007669"/>
    <property type="project" value="UniProtKB-SubCell"/>
</dbReference>
<keyword evidence="8" id="KW-1185">Reference proteome</keyword>
<evidence type="ECO:0000256" key="6">
    <source>
        <dbReference type="RuleBase" id="RU363108"/>
    </source>
</evidence>
<dbReference type="AlphaFoldDB" id="A0A182NN91"/>
<keyword evidence="2 6" id="KW-1003">Cell membrane</keyword>
<dbReference type="GO" id="GO:0050909">
    <property type="term" value="P:sensory perception of taste"/>
    <property type="evidence" value="ECO:0007669"/>
    <property type="project" value="InterPro"/>
</dbReference>
<evidence type="ECO:0000256" key="4">
    <source>
        <dbReference type="ARBA" id="ARBA00022989"/>
    </source>
</evidence>
<evidence type="ECO:0000256" key="2">
    <source>
        <dbReference type="ARBA" id="ARBA00022475"/>
    </source>
</evidence>
<keyword evidence="6" id="KW-0807">Transducer</keyword>
<proteinExistence type="inferred from homology"/>
<dbReference type="GO" id="GO:0007165">
    <property type="term" value="P:signal transduction"/>
    <property type="evidence" value="ECO:0007669"/>
    <property type="project" value="UniProtKB-KW"/>
</dbReference>
<reference evidence="8" key="1">
    <citation type="submission" date="2013-03" db="EMBL/GenBank/DDBJ databases">
        <title>The Genome Sequence of Anopheles dirus WRAIR2.</title>
        <authorList>
            <consortium name="The Broad Institute Genomics Platform"/>
            <person name="Neafsey D.E."/>
            <person name="Walton C."/>
            <person name="Walker B."/>
            <person name="Young S.K."/>
            <person name="Zeng Q."/>
            <person name="Gargeya S."/>
            <person name="Fitzgerald M."/>
            <person name="Haas B."/>
            <person name="Abouelleil A."/>
            <person name="Allen A.W."/>
            <person name="Alvarado L."/>
            <person name="Arachchi H.M."/>
            <person name="Berlin A.M."/>
            <person name="Chapman S.B."/>
            <person name="Gainer-Dewar J."/>
            <person name="Goldberg J."/>
            <person name="Griggs A."/>
            <person name="Gujja S."/>
            <person name="Hansen M."/>
            <person name="Howarth C."/>
            <person name="Imamovic A."/>
            <person name="Ireland A."/>
            <person name="Larimer J."/>
            <person name="McCowan C."/>
            <person name="Murphy C."/>
            <person name="Pearson M."/>
            <person name="Poon T.W."/>
            <person name="Priest M."/>
            <person name="Roberts A."/>
            <person name="Saif S."/>
            <person name="Shea T."/>
            <person name="Sisk P."/>
            <person name="Sykes S."/>
            <person name="Wortman J."/>
            <person name="Nusbaum C."/>
            <person name="Birren B."/>
        </authorList>
    </citation>
    <scope>NUCLEOTIDE SEQUENCE [LARGE SCALE GENOMIC DNA]</scope>
    <source>
        <strain evidence="8">WRAIR2</strain>
    </source>
</reference>
<dbReference type="Proteomes" id="UP000075884">
    <property type="component" value="Unassembled WGS sequence"/>
</dbReference>
<dbReference type="Pfam" id="PF08395">
    <property type="entry name" value="7tm_7"/>
    <property type="match status" value="1"/>
</dbReference>
<evidence type="ECO:0000256" key="1">
    <source>
        <dbReference type="ARBA" id="ARBA00004651"/>
    </source>
</evidence>
<dbReference type="EnsemblMetazoa" id="ADIR009126-RA">
    <property type="protein sequence ID" value="ADIR009126-PA"/>
    <property type="gene ID" value="ADIR009126"/>
</dbReference>
<comment type="function">
    <text evidence="6">Gustatory receptor which mediates acceptance or avoidance behavior, depending on its substrates.</text>
</comment>
<feature type="transmembrane region" description="Helical" evidence="6">
    <location>
        <begin position="300"/>
        <end position="320"/>
    </location>
</feature>
<evidence type="ECO:0000313" key="7">
    <source>
        <dbReference type="EnsemblMetazoa" id="ADIR009126-PA"/>
    </source>
</evidence>
<evidence type="ECO:0000256" key="5">
    <source>
        <dbReference type="ARBA" id="ARBA00023136"/>
    </source>
</evidence>
<name>A0A182NN91_9DIPT</name>
<sequence>MEWARKWWTANATLVASALQVLFGMRPVTFVERVLSGPCGTVPDRLRMVDSATAKEGAGRGFFTMVVVLLVSCVAFSAFWHWCDEMALTQGVNVVSDAPIYAKSKRAFSIEVIVSSALPLLVAAGIYLYRWTNRAMIRAFNRNFRTLYRGHQPSRSSHRQHCAWERYGRLATKQAFEVMALGVLWLNLKPFSHSEHGRDAGDYHVGKLISSMGSMLPAVVCLLVSSEMGINFSFIALALTTLNWSLESFARRYSTGASAVKTNGHSINKGYGFRRIRSDEDLRKLIKQYDELGHFATDMMLFYSPIFLLIIGMHFVMFTLQVNVKLCSFFHNKTNVIKSYSTSLKFLLFARTDRRWKKKQLLVTLNYRPLCLQIDDSTVHILNSFTTAVPHEDSYDAPANAVTILSLIVNRVRDGTSIYGYFDLDRTLVMTIIASACSYLIVLIQVL</sequence>
<protein>
    <recommendedName>
        <fullName evidence="6">Gustatory receptor</fullName>
    </recommendedName>
</protein>
<feature type="transmembrane region" description="Helical" evidence="6">
    <location>
        <begin position="216"/>
        <end position="239"/>
    </location>
</feature>
<keyword evidence="5 6" id="KW-0472">Membrane</keyword>
<keyword evidence="6" id="KW-0675">Receptor</keyword>
<reference evidence="7" key="2">
    <citation type="submission" date="2020-05" db="UniProtKB">
        <authorList>
            <consortium name="EnsemblMetazoa"/>
        </authorList>
    </citation>
    <scope>IDENTIFICATION</scope>
    <source>
        <strain evidence="7">WRAIR2</strain>
    </source>
</reference>
<feature type="transmembrane region" description="Helical" evidence="6">
    <location>
        <begin position="62"/>
        <end position="82"/>
    </location>
</feature>
<organism evidence="7 8">
    <name type="scientific">Anopheles dirus</name>
    <dbReference type="NCBI Taxonomy" id="7168"/>
    <lineage>
        <taxon>Eukaryota</taxon>
        <taxon>Metazoa</taxon>
        <taxon>Ecdysozoa</taxon>
        <taxon>Arthropoda</taxon>
        <taxon>Hexapoda</taxon>
        <taxon>Insecta</taxon>
        <taxon>Pterygota</taxon>
        <taxon>Neoptera</taxon>
        <taxon>Endopterygota</taxon>
        <taxon>Diptera</taxon>
        <taxon>Nematocera</taxon>
        <taxon>Culicoidea</taxon>
        <taxon>Culicidae</taxon>
        <taxon>Anophelinae</taxon>
        <taxon>Anopheles</taxon>
    </lineage>
</organism>
<dbReference type="InterPro" id="IPR013604">
    <property type="entry name" value="7TM_chemorcpt"/>
</dbReference>
<feature type="transmembrane region" description="Helical" evidence="6">
    <location>
        <begin position="427"/>
        <end position="446"/>
    </location>
</feature>
<comment type="subcellular location">
    <subcellularLocation>
        <location evidence="1 6">Cell membrane</location>
        <topology evidence="1 6">Multi-pass membrane protein</topology>
    </subcellularLocation>
</comment>
<keyword evidence="4 6" id="KW-1133">Transmembrane helix</keyword>
<keyword evidence="3 6" id="KW-0812">Transmembrane</keyword>
<dbReference type="VEuPathDB" id="VectorBase:ADIR009126"/>
<evidence type="ECO:0000313" key="8">
    <source>
        <dbReference type="Proteomes" id="UP000075884"/>
    </source>
</evidence>
<comment type="caution">
    <text evidence="6">Lacks conserved residue(s) required for the propagation of feature annotation.</text>
</comment>